<feature type="signal peptide" evidence="5">
    <location>
        <begin position="1"/>
        <end position="21"/>
    </location>
</feature>
<evidence type="ECO:0000256" key="5">
    <source>
        <dbReference type="SAM" id="SignalP"/>
    </source>
</evidence>
<dbReference type="AlphaFoldDB" id="A0A4U8QJN7"/>
<dbReference type="Proteomes" id="UP000306509">
    <property type="component" value="Unassembled WGS sequence"/>
</dbReference>
<comment type="subcellular location">
    <subcellularLocation>
        <location evidence="1">Cell envelope</location>
    </subcellularLocation>
</comment>
<dbReference type="Gene3D" id="3.40.50.2300">
    <property type="match status" value="2"/>
</dbReference>
<dbReference type="PANTHER" id="PTHR46847">
    <property type="entry name" value="D-ALLOSE-BINDING PERIPLASMIC PROTEIN-RELATED"/>
    <property type="match status" value="1"/>
</dbReference>
<evidence type="ECO:0000256" key="3">
    <source>
        <dbReference type="ARBA" id="ARBA00022729"/>
    </source>
</evidence>
<dbReference type="PANTHER" id="PTHR46847:SF1">
    <property type="entry name" value="D-ALLOSE-BINDING PERIPLASMIC PROTEIN-RELATED"/>
    <property type="match status" value="1"/>
</dbReference>
<name>A0A4U8QJN7_9FIRM</name>
<proteinExistence type="inferred from homology"/>
<dbReference type="Pfam" id="PF13407">
    <property type="entry name" value="Peripla_BP_4"/>
    <property type="match status" value="1"/>
</dbReference>
<comment type="similarity">
    <text evidence="2">Belongs to the bacterial solute-binding protein 2 family.</text>
</comment>
<organism evidence="7 8">
    <name type="scientific">Robinsoniella peoriensis</name>
    <dbReference type="NCBI Taxonomy" id="180332"/>
    <lineage>
        <taxon>Bacteria</taxon>
        <taxon>Bacillati</taxon>
        <taxon>Bacillota</taxon>
        <taxon>Clostridia</taxon>
        <taxon>Lachnospirales</taxon>
        <taxon>Lachnospiraceae</taxon>
        <taxon>Robinsoniella</taxon>
    </lineage>
</organism>
<dbReference type="PROSITE" id="PS51257">
    <property type="entry name" value="PROKAR_LIPOPROTEIN"/>
    <property type="match status" value="1"/>
</dbReference>
<evidence type="ECO:0000256" key="2">
    <source>
        <dbReference type="ARBA" id="ARBA00007639"/>
    </source>
</evidence>
<dbReference type="EMBL" id="QGQD01000039">
    <property type="protein sequence ID" value="TLD01426.1"/>
    <property type="molecule type" value="Genomic_DNA"/>
</dbReference>
<feature type="chain" id="PRO_5038709377" evidence="5">
    <location>
        <begin position="22"/>
        <end position="368"/>
    </location>
</feature>
<protein>
    <submittedName>
        <fullName evidence="7">ABC transporter periplasmic-binding protein YphF</fullName>
    </submittedName>
</protein>
<dbReference type="InterPro" id="IPR025997">
    <property type="entry name" value="SBP_2_dom"/>
</dbReference>
<feature type="compositionally biased region" description="Low complexity" evidence="4">
    <location>
        <begin position="27"/>
        <end position="43"/>
    </location>
</feature>
<evidence type="ECO:0000313" key="8">
    <source>
        <dbReference type="Proteomes" id="UP000306509"/>
    </source>
</evidence>
<dbReference type="GO" id="GO:0030313">
    <property type="term" value="C:cell envelope"/>
    <property type="evidence" value="ECO:0007669"/>
    <property type="project" value="UniProtKB-SubCell"/>
</dbReference>
<sequence precursor="true">MMKKRLLSMVISIAMITGMLAGCSNPSDSGGTTAAASAQTEGTKAGGEDGTAAGALNENGENSTITEAAGKSESKDSYNVGITFSDLSNPVWAELVQEAESYGKEKAMSVTYVDAQSDATKQVTQIENFIQNGMDAIIICAVEANAIADVTKKAKEAGIYVVAYTQVLENYDAQYLVDPYNTGYACGKKAAEWINEKYGDEEVVEWALMDLPEFPEIIERANGIKAGVEENAKNAKLVATSPALTAEQGLSNAENFLQANPNLKAICCIGGGGSVGGNEGIKAAGITDFESVGLFGIDATENEILNIINGDPQKSSVSLGGGKAHGRALIDMTNALLKNEKIEETQYMPIDVIDSSNAQEYYDTIYKK</sequence>
<evidence type="ECO:0000256" key="1">
    <source>
        <dbReference type="ARBA" id="ARBA00004196"/>
    </source>
</evidence>
<dbReference type="STRING" id="180332.GCA_000797495_02272"/>
<dbReference type="GO" id="GO:0030246">
    <property type="term" value="F:carbohydrate binding"/>
    <property type="evidence" value="ECO:0007669"/>
    <property type="project" value="UniProtKB-ARBA"/>
</dbReference>
<keyword evidence="3 5" id="KW-0732">Signal</keyword>
<evidence type="ECO:0000256" key="4">
    <source>
        <dbReference type="SAM" id="MobiDB-lite"/>
    </source>
</evidence>
<reference evidence="7 8" key="1">
    <citation type="journal article" date="2019" name="Anaerobe">
        <title>Detection of Robinsoniella peoriensis in multiple bone samples of a trauma patient.</title>
        <authorList>
            <person name="Schrottner P."/>
            <person name="Hartwich K."/>
            <person name="Bunk B."/>
            <person name="Schober I."/>
            <person name="Helbig S."/>
            <person name="Rudolph W.W."/>
            <person name="Gunzer F."/>
        </authorList>
    </citation>
    <scope>NUCLEOTIDE SEQUENCE [LARGE SCALE GENOMIC DNA]</scope>
    <source>
        <strain evidence="7 8">DSM 106044</strain>
    </source>
</reference>
<keyword evidence="8" id="KW-1185">Reference proteome</keyword>
<accession>A0A4U8QJN7</accession>
<dbReference type="RefSeq" id="WP_160295825.1">
    <property type="nucleotide sequence ID" value="NZ_JTGN01000008.1"/>
</dbReference>
<feature type="domain" description="Periplasmic binding protein" evidence="6">
    <location>
        <begin position="80"/>
        <end position="341"/>
    </location>
</feature>
<gene>
    <name evidence="7" type="primary">yphF_3</name>
    <name evidence="7" type="ORF">DSM106044_01700</name>
</gene>
<evidence type="ECO:0000259" key="6">
    <source>
        <dbReference type="Pfam" id="PF13407"/>
    </source>
</evidence>
<dbReference type="SUPFAM" id="SSF53822">
    <property type="entry name" value="Periplasmic binding protein-like I"/>
    <property type="match status" value="1"/>
</dbReference>
<dbReference type="CDD" id="cd01536">
    <property type="entry name" value="PBP1_ABC_sugar_binding-like"/>
    <property type="match status" value="1"/>
</dbReference>
<evidence type="ECO:0000313" key="7">
    <source>
        <dbReference type="EMBL" id="TLD01426.1"/>
    </source>
</evidence>
<feature type="region of interest" description="Disordered" evidence="4">
    <location>
        <begin position="26"/>
        <end position="71"/>
    </location>
</feature>
<dbReference type="InterPro" id="IPR028082">
    <property type="entry name" value="Peripla_BP_I"/>
</dbReference>
<comment type="caution">
    <text evidence="7">The sequence shown here is derived from an EMBL/GenBank/DDBJ whole genome shotgun (WGS) entry which is preliminary data.</text>
</comment>